<dbReference type="InParanoid" id="A0A0V0QAC3"/>
<evidence type="ECO:0000313" key="3">
    <source>
        <dbReference type="Proteomes" id="UP000054937"/>
    </source>
</evidence>
<feature type="compositionally biased region" description="Low complexity" evidence="1">
    <location>
        <begin position="203"/>
        <end position="213"/>
    </location>
</feature>
<dbReference type="Proteomes" id="UP000054937">
    <property type="component" value="Unassembled WGS sequence"/>
</dbReference>
<dbReference type="AlphaFoldDB" id="A0A0V0QAC3"/>
<accession>A0A0V0QAC3</accession>
<dbReference type="EMBL" id="LDAU01000221">
    <property type="protein sequence ID" value="KRW99138.1"/>
    <property type="molecule type" value="Genomic_DNA"/>
</dbReference>
<feature type="region of interest" description="Disordered" evidence="1">
    <location>
        <begin position="198"/>
        <end position="219"/>
    </location>
</feature>
<organism evidence="2 3">
    <name type="scientific">Pseudocohnilembus persalinus</name>
    <name type="common">Ciliate</name>
    <dbReference type="NCBI Taxonomy" id="266149"/>
    <lineage>
        <taxon>Eukaryota</taxon>
        <taxon>Sar</taxon>
        <taxon>Alveolata</taxon>
        <taxon>Ciliophora</taxon>
        <taxon>Intramacronucleata</taxon>
        <taxon>Oligohymenophorea</taxon>
        <taxon>Scuticociliatia</taxon>
        <taxon>Philasterida</taxon>
        <taxon>Pseudocohnilembidae</taxon>
        <taxon>Pseudocohnilembus</taxon>
    </lineage>
</organism>
<feature type="region of interest" description="Disordered" evidence="1">
    <location>
        <begin position="237"/>
        <end position="277"/>
    </location>
</feature>
<keyword evidence="3" id="KW-1185">Reference proteome</keyword>
<evidence type="ECO:0000313" key="2">
    <source>
        <dbReference type="EMBL" id="KRW99138.1"/>
    </source>
</evidence>
<proteinExistence type="predicted"/>
<protein>
    <submittedName>
        <fullName evidence="2">Uncharacterized protein</fullName>
    </submittedName>
</protein>
<sequence>MVYLKEQSPNEMLPHIQQENTNILSQYFLSKNKHSSSVQQLNSSKSQNSYQFNNVNRITSRKGSKIEDVLKKWDEQQNDSNFYGKSIERSQQERQKQMIEKYVIYKQKKQLLEQVGFPRNDNSNQQQNNINSFNNQIGQHTIKTESDKESLNSLNQQQQKILQKRKNISSMNNLSSIYPNQRQPIYQFAQQQKEITETDLQDDQNNNNTQLTQSAFFNRNMMLKQKKSRARQLKVISLEPMQNSNNSFKSQQESLSQQSSQNSQQQKQFKSQFNLQQSKQQSEVLSPLISNFDNNQTIMNNSGQDQQQLQKQDSVKQKKGCLKKSSYSDLANININNFKNQDSDNKQSPIGNIYRSLNMNRSLKQSRKMSYKRDLRVTFRNKTQVFECGRQPKQENLKFNV</sequence>
<name>A0A0V0QAC3_PSEPJ</name>
<feature type="compositionally biased region" description="Low complexity" evidence="1">
    <location>
        <begin position="247"/>
        <end position="277"/>
    </location>
</feature>
<evidence type="ECO:0000256" key="1">
    <source>
        <dbReference type="SAM" id="MobiDB-lite"/>
    </source>
</evidence>
<reference evidence="2 3" key="1">
    <citation type="journal article" date="2015" name="Sci. Rep.">
        <title>Genome of the facultative scuticociliatosis pathogen Pseudocohnilembus persalinus provides insight into its virulence through horizontal gene transfer.</title>
        <authorList>
            <person name="Xiong J."/>
            <person name="Wang G."/>
            <person name="Cheng J."/>
            <person name="Tian M."/>
            <person name="Pan X."/>
            <person name="Warren A."/>
            <person name="Jiang C."/>
            <person name="Yuan D."/>
            <person name="Miao W."/>
        </authorList>
    </citation>
    <scope>NUCLEOTIDE SEQUENCE [LARGE SCALE GENOMIC DNA]</scope>
    <source>
        <strain evidence="2">36N120E</strain>
    </source>
</reference>
<gene>
    <name evidence="2" type="ORF">PPERSA_02970</name>
</gene>
<comment type="caution">
    <text evidence="2">The sequence shown here is derived from an EMBL/GenBank/DDBJ whole genome shotgun (WGS) entry which is preliminary data.</text>
</comment>